<proteinExistence type="predicted"/>
<gene>
    <name evidence="1" type="ORF">Nepgr_014746</name>
</gene>
<keyword evidence="2" id="KW-1185">Reference proteome</keyword>
<comment type="caution">
    <text evidence="1">The sequence shown here is derived from an EMBL/GenBank/DDBJ whole genome shotgun (WGS) entry which is preliminary data.</text>
</comment>
<protein>
    <submittedName>
        <fullName evidence="1">Uncharacterized protein</fullName>
    </submittedName>
</protein>
<evidence type="ECO:0000313" key="2">
    <source>
        <dbReference type="Proteomes" id="UP001279734"/>
    </source>
</evidence>
<accession>A0AAD3SJT8</accession>
<organism evidence="1 2">
    <name type="scientific">Nepenthes gracilis</name>
    <name type="common">Slender pitcher plant</name>
    <dbReference type="NCBI Taxonomy" id="150966"/>
    <lineage>
        <taxon>Eukaryota</taxon>
        <taxon>Viridiplantae</taxon>
        <taxon>Streptophyta</taxon>
        <taxon>Embryophyta</taxon>
        <taxon>Tracheophyta</taxon>
        <taxon>Spermatophyta</taxon>
        <taxon>Magnoliopsida</taxon>
        <taxon>eudicotyledons</taxon>
        <taxon>Gunneridae</taxon>
        <taxon>Pentapetalae</taxon>
        <taxon>Caryophyllales</taxon>
        <taxon>Nepenthaceae</taxon>
        <taxon>Nepenthes</taxon>
    </lineage>
</organism>
<dbReference type="Proteomes" id="UP001279734">
    <property type="component" value="Unassembled WGS sequence"/>
</dbReference>
<dbReference type="AlphaFoldDB" id="A0AAD3SJT8"/>
<dbReference type="EMBL" id="BSYO01000012">
    <property type="protein sequence ID" value="GMH12905.1"/>
    <property type="molecule type" value="Genomic_DNA"/>
</dbReference>
<sequence>MDQRSSHLLANGALDVLEPEASPNGDAPALVTATLPPTSWTNPSEVADHGKPVHRVKGRNANLGKQPVVDKSVSLRQAAVTPSSLITDIGQVYSTDGDSRKPAHDETISYSAFGSALKVDSCQPALDSFPEIAAAEQNVPVLVDHSDVLDIPPIGKKNSCGETACLSWAVSFWSRLKSKMIRFSIKDLLTWPCTPSYRGISRSVGFSVSSEALTIFGFAVALLLMCPTAVCICQL</sequence>
<name>A0AAD3SJT8_NEPGR</name>
<reference evidence="1" key="1">
    <citation type="submission" date="2023-05" db="EMBL/GenBank/DDBJ databases">
        <title>Nepenthes gracilis genome sequencing.</title>
        <authorList>
            <person name="Fukushima K."/>
        </authorList>
    </citation>
    <scope>NUCLEOTIDE SEQUENCE</scope>
    <source>
        <strain evidence="1">SING2019-196</strain>
    </source>
</reference>
<evidence type="ECO:0000313" key="1">
    <source>
        <dbReference type="EMBL" id="GMH12905.1"/>
    </source>
</evidence>